<protein>
    <submittedName>
        <fullName evidence="4">Glutaredoxin family protein</fullName>
    </submittedName>
</protein>
<gene>
    <name evidence="4" type="ORF">NX782_11160</name>
</gene>
<comment type="caution">
    <text evidence="4">The sequence shown here is derived from an EMBL/GenBank/DDBJ whole genome shotgun (WGS) entry which is preliminary data.</text>
</comment>
<feature type="domain" description="DUF4124" evidence="3">
    <location>
        <begin position="20"/>
        <end position="65"/>
    </location>
</feature>
<dbReference type="Proteomes" id="UP001205560">
    <property type="component" value="Unassembled WGS sequence"/>
</dbReference>
<evidence type="ECO:0000256" key="1">
    <source>
        <dbReference type="SAM" id="MobiDB-lite"/>
    </source>
</evidence>
<name>A0ABT2A6D5_9BURK</name>
<evidence type="ECO:0000259" key="2">
    <source>
        <dbReference type="Pfam" id="PF00462"/>
    </source>
</evidence>
<evidence type="ECO:0000259" key="3">
    <source>
        <dbReference type="Pfam" id="PF13511"/>
    </source>
</evidence>
<proteinExistence type="predicted"/>
<dbReference type="InterPro" id="IPR002109">
    <property type="entry name" value="Glutaredoxin"/>
</dbReference>
<evidence type="ECO:0000313" key="4">
    <source>
        <dbReference type="EMBL" id="MCS0589760.1"/>
    </source>
</evidence>
<dbReference type="Pfam" id="PF00462">
    <property type="entry name" value="Glutaredoxin"/>
    <property type="match status" value="1"/>
</dbReference>
<feature type="domain" description="Glutaredoxin" evidence="2">
    <location>
        <begin position="83"/>
        <end position="141"/>
    </location>
</feature>
<dbReference type="Pfam" id="PF13511">
    <property type="entry name" value="DUF4124"/>
    <property type="match status" value="1"/>
</dbReference>
<feature type="region of interest" description="Disordered" evidence="1">
    <location>
        <begin position="44"/>
        <end position="65"/>
    </location>
</feature>
<reference evidence="4 5" key="1">
    <citation type="submission" date="2022-08" db="EMBL/GenBank/DDBJ databases">
        <title>Reclassification of Massilia species as members of the genera Telluria, Duganella, Pseudoduganella, Mokoshia gen. nov. and Zemynaea gen. nov. using orthogonal and non-orthogonal genome-based approaches.</title>
        <authorList>
            <person name="Bowman J.P."/>
        </authorList>
    </citation>
    <scope>NUCLEOTIDE SEQUENCE [LARGE SCALE GENOMIC DNA]</scope>
    <source>
        <strain evidence="4 5">LMG 28164</strain>
    </source>
</reference>
<keyword evidence="5" id="KW-1185">Reference proteome</keyword>
<dbReference type="EMBL" id="JANUGX010000011">
    <property type="protein sequence ID" value="MCS0589760.1"/>
    <property type="molecule type" value="Genomic_DNA"/>
</dbReference>
<accession>A0ABT2A6D5</accession>
<dbReference type="PROSITE" id="PS51354">
    <property type="entry name" value="GLUTAREDOXIN_2"/>
    <property type="match status" value="1"/>
</dbReference>
<evidence type="ECO:0000313" key="5">
    <source>
        <dbReference type="Proteomes" id="UP001205560"/>
    </source>
</evidence>
<dbReference type="InterPro" id="IPR036249">
    <property type="entry name" value="Thioredoxin-like_sf"/>
</dbReference>
<feature type="region of interest" description="Disordered" evidence="1">
    <location>
        <begin position="178"/>
        <end position="230"/>
    </location>
</feature>
<organism evidence="4 5">
    <name type="scientific">Massilia norwichensis</name>
    <dbReference type="NCBI Taxonomy" id="1442366"/>
    <lineage>
        <taxon>Bacteria</taxon>
        <taxon>Pseudomonadati</taxon>
        <taxon>Pseudomonadota</taxon>
        <taxon>Betaproteobacteria</taxon>
        <taxon>Burkholderiales</taxon>
        <taxon>Oxalobacteraceae</taxon>
        <taxon>Telluria group</taxon>
        <taxon>Massilia</taxon>
    </lineage>
</organism>
<dbReference type="InterPro" id="IPR025392">
    <property type="entry name" value="DUF4124"/>
</dbReference>
<sequence>MTTRQDRSNIGRGRRMLPGLLLLACLPAFSQMYKWTDAQGTVHYTDTPPPATKASQIRTPAPGAPSGQALPYELARAVKASPVTLYTTTQAACAGCDQGRALLRARGIPYTEKTVDSDDDKEQLRQLTGKLELPLLVVGSRKVAGFQDAAWQATLNAAAYPRSAQLPRGYQYAAPESAAPAGASVPTPPARARSTPPANDAAAQAAEQQLRAPAPKPANAPANAPPGFQF</sequence>
<dbReference type="Gene3D" id="3.40.30.10">
    <property type="entry name" value="Glutaredoxin"/>
    <property type="match status" value="1"/>
</dbReference>
<dbReference type="RefSeq" id="WP_258845524.1">
    <property type="nucleotide sequence ID" value="NZ_JANUGX010000011.1"/>
</dbReference>
<dbReference type="SUPFAM" id="SSF52833">
    <property type="entry name" value="Thioredoxin-like"/>
    <property type="match status" value="1"/>
</dbReference>
<dbReference type="CDD" id="cd02976">
    <property type="entry name" value="NrdH"/>
    <property type="match status" value="1"/>
</dbReference>